<keyword evidence="3 6" id="KW-0521">NADP</keyword>
<feature type="binding site" evidence="6">
    <location>
        <position position="235"/>
    </location>
    <ligand>
        <name>NAD(+)</name>
        <dbReference type="ChEBI" id="CHEBI:57540"/>
    </ligand>
</feature>
<accession>A0A7C3ED85</accession>
<dbReference type="HAMAP" id="MF_00361">
    <property type="entry name" value="NAD_kinase"/>
    <property type="match status" value="1"/>
</dbReference>
<feature type="binding site" evidence="6">
    <location>
        <position position="145"/>
    </location>
    <ligand>
        <name>NAD(+)</name>
        <dbReference type="ChEBI" id="CHEBI:57540"/>
    </ligand>
</feature>
<keyword evidence="2 6" id="KW-0418">Kinase</keyword>
<keyword evidence="6" id="KW-0067">ATP-binding</keyword>
<evidence type="ECO:0000256" key="3">
    <source>
        <dbReference type="ARBA" id="ARBA00022857"/>
    </source>
</evidence>
<gene>
    <name evidence="6" type="primary">nadK</name>
    <name evidence="7" type="ORF">ENS59_07560</name>
</gene>
<dbReference type="Pfam" id="PF20143">
    <property type="entry name" value="NAD_kinase_C"/>
    <property type="match status" value="1"/>
</dbReference>
<feature type="binding site" evidence="6">
    <location>
        <begin position="134"/>
        <end position="135"/>
    </location>
    <ligand>
        <name>NAD(+)</name>
        <dbReference type="ChEBI" id="CHEBI:57540"/>
    </ligand>
</feature>
<dbReference type="EMBL" id="DSVL01000234">
    <property type="protein sequence ID" value="HFH29354.1"/>
    <property type="molecule type" value="Genomic_DNA"/>
</dbReference>
<comment type="subcellular location">
    <subcellularLocation>
        <location evidence="6">Cytoplasm</location>
    </subcellularLocation>
</comment>
<evidence type="ECO:0000256" key="1">
    <source>
        <dbReference type="ARBA" id="ARBA00022679"/>
    </source>
</evidence>
<dbReference type="GO" id="GO:0046872">
    <property type="term" value="F:metal ion binding"/>
    <property type="evidence" value="ECO:0007669"/>
    <property type="project" value="UniProtKB-UniRule"/>
</dbReference>
<evidence type="ECO:0000256" key="4">
    <source>
        <dbReference type="ARBA" id="ARBA00023027"/>
    </source>
</evidence>
<dbReference type="Pfam" id="PF01513">
    <property type="entry name" value="NAD_kinase"/>
    <property type="match status" value="1"/>
</dbReference>
<dbReference type="SUPFAM" id="SSF111331">
    <property type="entry name" value="NAD kinase/diacylglycerol kinase-like"/>
    <property type="match status" value="1"/>
</dbReference>
<dbReference type="GO" id="GO:0005737">
    <property type="term" value="C:cytoplasm"/>
    <property type="evidence" value="ECO:0007669"/>
    <property type="project" value="UniProtKB-SubCell"/>
</dbReference>
<dbReference type="GO" id="GO:0019674">
    <property type="term" value="P:NAD+ metabolic process"/>
    <property type="evidence" value="ECO:0007669"/>
    <property type="project" value="InterPro"/>
</dbReference>
<keyword evidence="4 6" id="KW-0520">NAD</keyword>
<reference evidence="7" key="1">
    <citation type="journal article" date="2020" name="mSystems">
        <title>Genome- and Community-Level Interaction Insights into Carbon Utilization and Element Cycling Functions of Hydrothermarchaeota in Hydrothermal Sediment.</title>
        <authorList>
            <person name="Zhou Z."/>
            <person name="Liu Y."/>
            <person name="Xu W."/>
            <person name="Pan J."/>
            <person name="Luo Z.H."/>
            <person name="Li M."/>
        </authorList>
    </citation>
    <scope>NUCLEOTIDE SEQUENCE [LARGE SCALE GENOMIC DNA]</scope>
    <source>
        <strain evidence="7">SpSt-503</strain>
    </source>
</reference>
<comment type="caution">
    <text evidence="7">The sequence shown here is derived from an EMBL/GenBank/DDBJ whole genome shotgun (WGS) entry which is preliminary data.</text>
</comment>
<dbReference type="GO" id="GO:0006741">
    <property type="term" value="P:NADP+ biosynthetic process"/>
    <property type="evidence" value="ECO:0007669"/>
    <property type="project" value="UniProtKB-UniRule"/>
</dbReference>
<comment type="similarity">
    <text evidence="6">Belongs to the NAD kinase family.</text>
</comment>
<dbReference type="PANTHER" id="PTHR20275:SF0">
    <property type="entry name" value="NAD KINASE"/>
    <property type="match status" value="1"/>
</dbReference>
<name>A0A7C3ED85_9SPIR</name>
<proteinExistence type="inferred from homology"/>
<dbReference type="EC" id="2.7.1.23" evidence="6"/>
<dbReference type="PANTHER" id="PTHR20275">
    <property type="entry name" value="NAD KINASE"/>
    <property type="match status" value="1"/>
</dbReference>
<dbReference type="InterPro" id="IPR017437">
    <property type="entry name" value="ATP-NAD_kinase_PpnK-typ_C"/>
</dbReference>
<protein>
    <recommendedName>
        <fullName evidence="6">NAD kinase</fullName>
        <ecNumber evidence="6">2.7.1.23</ecNumber>
    </recommendedName>
    <alternativeName>
        <fullName evidence="6">ATP-dependent NAD kinase</fullName>
    </alternativeName>
</protein>
<evidence type="ECO:0000256" key="6">
    <source>
        <dbReference type="HAMAP-Rule" id="MF_00361"/>
    </source>
</evidence>
<keyword evidence="6" id="KW-0963">Cytoplasm</keyword>
<keyword evidence="6" id="KW-0547">Nucleotide-binding</keyword>
<evidence type="ECO:0000256" key="5">
    <source>
        <dbReference type="ARBA" id="ARBA00047925"/>
    </source>
</evidence>
<dbReference type="AlphaFoldDB" id="A0A7C3ED85"/>
<dbReference type="InterPro" id="IPR016064">
    <property type="entry name" value="NAD/diacylglycerol_kinase_sf"/>
</dbReference>
<dbReference type="InterPro" id="IPR017438">
    <property type="entry name" value="ATP-NAD_kinase_N"/>
</dbReference>
<comment type="catalytic activity">
    <reaction evidence="5 6">
        <text>NAD(+) + ATP = ADP + NADP(+) + H(+)</text>
        <dbReference type="Rhea" id="RHEA:18629"/>
        <dbReference type="ChEBI" id="CHEBI:15378"/>
        <dbReference type="ChEBI" id="CHEBI:30616"/>
        <dbReference type="ChEBI" id="CHEBI:57540"/>
        <dbReference type="ChEBI" id="CHEBI:58349"/>
        <dbReference type="ChEBI" id="CHEBI:456216"/>
        <dbReference type="EC" id="2.7.1.23"/>
    </reaction>
</comment>
<comment type="cofactor">
    <cofactor evidence="6">
        <name>a divalent metal cation</name>
        <dbReference type="ChEBI" id="CHEBI:60240"/>
    </cofactor>
</comment>
<feature type="binding site" evidence="6">
    <location>
        <position position="162"/>
    </location>
    <ligand>
        <name>NAD(+)</name>
        <dbReference type="ChEBI" id="CHEBI:57540"/>
    </ligand>
</feature>
<dbReference type="GO" id="GO:0003951">
    <property type="term" value="F:NAD+ kinase activity"/>
    <property type="evidence" value="ECO:0007669"/>
    <property type="project" value="UniProtKB-UniRule"/>
</dbReference>
<dbReference type="InterPro" id="IPR002504">
    <property type="entry name" value="NADK"/>
</dbReference>
<feature type="binding site" evidence="6">
    <location>
        <begin position="60"/>
        <end position="61"/>
    </location>
    <ligand>
        <name>NAD(+)</name>
        <dbReference type="ChEBI" id="CHEBI:57540"/>
    </ligand>
</feature>
<organism evidence="7">
    <name type="scientific">Gracilinema caldarium</name>
    <dbReference type="NCBI Taxonomy" id="215591"/>
    <lineage>
        <taxon>Bacteria</taxon>
        <taxon>Pseudomonadati</taxon>
        <taxon>Spirochaetota</taxon>
        <taxon>Spirochaetia</taxon>
        <taxon>Spirochaetales</taxon>
        <taxon>Breznakiellaceae</taxon>
        <taxon>Gracilinema</taxon>
    </lineage>
</organism>
<sequence>MGLRILLIVNLHKANASRLMHDIQSILETKGHSIYLCPFEGKPEIFPNGGYDIAFTLGGDGTVLYASRCLAPLSIPIFPINIGTLGFIAAVHPEQWEQVFDQWLNGTVSVSKRLMLAVELWREGDLLDTRYCLNDAVISASGIAKIIRLDVRTGSADLGPFRADGLIIATPTGSTAYSVAAGGPILDPELEAIIINPICPFTLSNRPMVIPAHEQVIVEVEREQRSNVLLTVDGQEVIQLKEGDKIIMQRASFLASIIASDRKVFYKVLRTKLNWSGGPDA</sequence>
<evidence type="ECO:0000313" key="7">
    <source>
        <dbReference type="EMBL" id="HFH29354.1"/>
    </source>
</evidence>
<feature type="active site" description="Proton acceptor" evidence="6">
    <location>
        <position position="60"/>
    </location>
</feature>
<dbReference type="GO" id="GO:0051287">
    <property type="term" value="F:NAD binding"/>
    <property type="evidence" value="ECO:0007669"/>
    <property type="project" value="UniProtKB-ARBA"/>
</dbReference>
<feature type="binding site" evidence="6">
    <location>
        <position position="164"/>
    </location>
    <ligand>
        <name>NAD(+)</name>
        <dbReference type="ChEBI" id="CHEBI:57540"/>
    </ligand>
</feature>
<dbReference type="Gene3D" id="3.40.50.10330">
    <property type="entry name" value="Probable inorganic polyphosphate/atp-NAD kinase, domain 1"/>
    <property type="match status" value="1"/>
</dbReference>
<comment type="caution">
    <text evidence="6">Lacks conserved residue(s) required for the propagation of feature annotation.</text>
</comment>
<keyword evidence="1 6" id="KW-0808">Transferase</keyword>
<comment type="function">
    <text evidence="6">Involved in the regulation of the intracellular balance of NAD and NADP, and is a key enzyme in the biosynthesis of NADP. Catalyzes specifically the phosphorylation on 2'-hydroxyl of the adenosine moiety of NAD to yield NADP.</text>
</comment>
<evidence type="ECO:0000256" key="2">
    <source>
        <dbReference type="ARBA" id="ARBA00022777"/>
    </source>
</evidence>
<dbReference type="Gene3D" id="2.60.200.30">
    <property type="entry name" value="Probable inorganic polyphosphate/atp-NAD kinase, domain 2"/>
    <property type="match status" value="1"/>
</dbReference>
<dbReference type="GO" id="GO:0005524">
    <property type="term" value="F:ATP binding"/>
    <property type="evidence" value="ECO:0007669"/>
    <property type="project" value="UniProtKB-KW"/>
</dbReference>